<keyword evidence="5" id="KW-1185">Reference proteome</keyword>
<dbReference type="FunFam" id="3.30.160.60:FF:000682">
    <property type="entry name" value="ras-responsive element-binding protein 1 isoform X1"/>
    <property type="match status" value="1"/>
</dbReference>
<feature type="domain" description="C2H2-type" evidence="3">
    <location>
        <begin position="300"/>
        <end position="327"/>
    </location>
</feature>
<feature type="domain" description="C2H2-type" evidence="3">
    <location>
        <begin position="677"/>
        <end position="700"/>
    </location>
</feature>
<feature type="region of interest" description="Disordered" evidence="2">
    <location>
        <begin position="1"/>
        <end position="72"/>
    </location>
</feature>
<feature type="compositionally biased region" description="Polar residues" evidence="2">
    <location>
        <begin position="92"/>
        <end position="101"/>
    </location>
</feature>
<feature type="domain" description="C2H2-type" evidence="3">
    <location>
        <begin position="401"/>
        <end position="428"/>
    </location>
</feature>
<dbReference type="SUPFAM" id="SSF57667">
    <property type="entry name" value="beta-beta-alpha zinc fingers"/>
    <property type="match status" value="7"/>
</dbReference>
<feature type="domain" description="C2H2-type" evidence="3">
    <location>
        <begin position="978"/>
        <end position="1001"/>
    </location>
</feature>
<dbReference type="GO" id="GO:0005634">
    <property type="term" value="C:nucleus"/>
    <property type="evidence" value="ECO:0007669"/>
    <property type="project" value="TreeGrafter"/>
</dbReference>
<feature type="domain" description="C2H2-type" evidence="3">
    <location>
        <begin position="620"/>
        <end position="647"/>
    </location>
</feature>
<feature type="domain" description="C2H2-type" evidence="3">
    <location>
        <begin position="209"/>
        <end position="236"/>
    </location>
</feature>
<feature type="domain" description="C2H2-type" evidence="3">
    <location>
        <begin position="649"/>
        <end position="676"/>
    </location>
</feature>
<feature type="region of interest" description="Disordered" evidence="2">
    <location>
        <begin position="89"/>
        <end position="110"/>
    </location>
</feature>
<feature type="region of interest" description="Disordered" evidence="2">
    <location>
        <begin position="577"/>
        <end position="605"/>
    </location>
</feature>
<feature type="compositionally biased region" description="Basic and acidic residues" evidence="2">
    <location>
        <begin position="57"/>
        <end position="66"/>
    </location>
</feature>
<sequence>MSRRRRRNNNSKKPLPPRAQGLKKIKNTKEIHHRKKKVILKASNKNKIALKRNQKPKVSEDKEKTGIPEQVPLYDKVVKEQPDIPIAESKETAVSTPSEATLNDHNDESNDMADDEEGMLVIDENVEEEAAVDPNEEIERHDAEESELTNQIFVDENHNEPSAVKLSEEDMMGDPSAQNICTICNIVTDSSSSLTNHMKQHSITNNQVHQCLICSKSLSSASSLDRHMLVHSGERPFKCKLCDMSFTTNGNMHRHMRTHGEMDVQENSKTLLDLRKKDQPKSEISEDSSENVPAVPEAKLHCPVCGKGFMCEYGLQTHMDTHPNDPIMCQKCEVISVNYKAHIEHKCYSLNLKSPRKCYNGLQCGFQDLTFMDFTSEKFSLVSKSYCEQNVKRPTSAFHVFECKECTKAFPCGRALKLHQKTHDSEIGTFCASCQCDFAAASFLQLHQLKHRSAEHCHNYPLHDNSMLPLVKQKLHAGKEDFLALLNLQTKQSQLSFLKGLNSSKVKEDNFENMDYFVHGKVMKKESKCGEVDSSNNNNNDFADIQSIISLTSKANLIPSSHTSPIAIRSTSPMLASQLPKSPKVAESANLSPATPSKDDAQDNHDVPDVEAFIESHGIFCCKICSQKFRNSSALKRHSKLHVQRGSNYSCHICSYVSVDKSTLIRHLRTHNGERPFQCVICKYAFTTKANCERHVRKRHKKFGKAEIRSAMQYNPNMAHRGGADPTSPDISNSETVCKYCGVDFKFNRVLRHHLRSLHNSCNRKPFSCKICKFGFSTKNNCIRHVLKQHPNLKDKLRSVVIPNSQMPQMDTSELTSSNTDNSNSSTCNQPLKDPNQPLDLYCNEQEKPLNLQSDKNSHDASEAVIAAEGLVCLSEAPPLQEEPLDLAVHAIDLSVKPVSAVTQKPSSKPNTIFNAPPCLYKPVGLIDLTTSKSQAVAVPENKIQIAPLPINNCSKKADVQPKNETTANSPGQKQRSFTCIYCSAGFTLKSNMERHIKRKHPEFARPTRSRNFIPSIVTPSLQKQNSTTLSDKTRDALRNVLSSKVQQVPVYKNLAPETLSKLGTFKIVGSPDSFISPVKQAPGQKALVNLSLDLSSKTDTVAIVDLKNAQVPKPTENGNDETCSDLASVSSVICTANSPQFIQYLGKSSDIEKMEVCSPDDKNEPSTNMENSKGEPSVSCPFCERKFPWTSSLRRHILTHTGQKPFKCPKCSLWFTTKSNCERHLFRKHGHKGDLITRSVPDRPYKCNHCLTSTFSTQGNLRKHFYLKHWTKSYLGMNCKPNNMDKKNGDQTSPSEKVIKPSPSKLSVKTVSSVTTQEHSYSQTEKPGFGCNFCDNRFSKLAELRKHMVQHNRVMYMCYLCRKTFPDHQDCYNHFKTSHSLVYMKINSTDENVMKSMSEAIAEDISEVPSEDTIASVACMVCFQKMSSVESLQQHFKRHLTKEKKVDNKELSDPSLDSTASHSQSNSTNAPNSKKARLAKSGKVKNSLLYFFTQAPSSSTVKSNKSANSKIELVAPEEDSDLIQNLLGIHDSKIIDEMLVSADSAARLLGVKEV</sequence>
<keyword evidence="1" id="KW-0863">Zinc-finger</keyword>
<feature type="domain" description="C2H2-type" evidence="3">
    <location>
        <begin position="1357"/>
        <end position="1381"/>
    </location>
</feature>
<feature type="region of interest" description="Disordered" evidence="2">
    <location>
        <begin position="1157"/>
        <end position="1176"/>
    </location>
</feature>
<comment type="caution">
    <text evidence="4">The sequence shown here is derived from an EMBL/GenBank/DDBJ whole genome shotgun (WGS) entry which is preliminary data.</text>
</comment>
<evidence type="ECO:0000259" key="3">
    <source>
        <dbReference type="PROSITE" id="PS50157"/>
    </source>
</evidence>
<evidence type="ECO:0000256" key="2">
    <source>
        <dbReference type="SAM" id="MobiDB-lite"/>
    </source>
</evidence>
<dbReference type="EMBL" id="JAFNEN010000259">
    <property type="protein sequence ID" value="KAG8187807.1"/>
    <property type="molecule type" value="Genomic_DNA"/>
</dbReference>
<feature type="domain" description="C2H2-type" evidence="3">
    <location>
        <begin position="1179"/>
        <end position="1206"/>
    </location>
</feature>
<accession>A0AAV6UTR3</accession>
<dbReference type="InterPro" id="IPR013087">
    <property type="entry name" value="Znf_C2H2_type"/>
</dbReference>
<feature type="compositionally biased region" description="Basic and acidic residues" evidence="2">
    <location>
        <begin position="1444"/>
        <end position="1453"/>
    </location>
</feature>
<feature type="domain" description="C2H2-type" evidence="3">
    <location>
        <begin position="1330"/>
        <end position="1352"/>
    </location>
</feature>
<dbReference type="PANTHER" id="PTHR46451">
    <property type="entry name" value="RAS-RESPONSIVE ELEMENT-BINDING PROTEIN 1"/>
    <property type="match status" value="1"/>
</dbReference>
<name>A0AAV6UTR3_9ARAC</name>
<protein>
    <recommendedName>
        <fullName evidence="3">C2H2-type domain-containing protein</fullName>
    </recommendedName>
</protein>
<feature type="domain" description="C2H2-type" evidence="3">
    <location>
        <begin position="237"/>
        <end position="259"/>
    </location>
</feature>
<organism evidence="4 5">
    <name type="scientific">Oedothorax gibbosus</name>
    <dbReference type="NCBI Taxonomy" id="931172"/>
    <lineage>
        <taxon>Eukaryota</taxon>
        <taxon>Metazoa</taxon>
        <taxon>Ecdysozoa</taxon>
        <taxon>Arthropoda</taxon>
        <taxon>Chelicerata</taxon>
        <taxon>Arachnida</taxon>
        <taxon>Araneae</taxon>
        <taxon>Araneomorphae</taxon>
        <taxon>Entelegynae</taxon>
        <taxon>Araneoidea</taxon>
        <taxon>Linyphiidae</taxon>
        <taxon>Erigoninae</taxon>
        <taxon>Oedothorax</taxon>
    </lineage>
</organism>
<dbReference type="PROSITE" id="PS00028">
    <property type="entry name" value="ZINC_FINGER_C2H2_1"/>
    <property type="match status" value="15"/>
</dbReference>
<evidence type="ECO:0000313" key="4">
    <source>
        <dbReference type="EMBL" id="KAG8187807.1"/>
    </source>
</evidence>
<dbReference type="PANTHER" id="PTHR46451:SF1">
    <property type="entry name" value="RAS-RESPONSIVE ELEMENT-BINDING PROTEIN 1"/>
    <property type="match status" value="1"/>
</dbReference>
<feature type="compositionally biased region" description="Basic residues" evidence="2">
    <location>
        <begin position="21"/>
        <end position="39"/>
    </location>
</feature>
<dbReference type="Gene3D" id="3.30.160.60">
    <property type="entry name" value="Classic Zinc Finger"/>
    <property type="match status" value="11"/>
</dbReference>
<dbReference type="FunFam" id="3.30.160.60:FF:001788">
    <property type="entry name" value="ras-responsive element-binding protein 1"/>
    <property type="match status" value="1"/>
</dbReference>
<dbReference type="PROSITE" id="PS50157">
    <property type="entry name" value="ZINC_FINGER_C2H2_2"/>
    <property type="match status" value="12"/>
</dbReference>
<feature type="region of interest" description="Disordered" evidence="2">
    <location>
        <begin position="804"/>
        <end position="833"/>
    </location>
</feature>
<keyword evidence="1" id="KW-0479">Metal-binding</keyword>
<evidence type="ECO:0000313" key="5">
    <source>
        <dbReference type="Proteomes" id="UP000827092"/>
    </source>
</evidence>
<dbReference type="Pfam" id="PF00096">
    <property type="entry name" value="zf-C2H2"/>
    <property type="match status" value="3"/>
</dbReference>
<feature type="domain" description="C2H2-type" evidence="3">
    <location>
        <begin position="736"/>
        <end position="764"/>
    </location>
</feature>
<evidence type="ECO:0000256" key="1">
    <source>
        <dbReference type="PROSITE-ProRule" id="PRU00042"/>
    </source>
</evidence>
<feature type="region of interest" description="Disordered" evidence="2">
    <location>
        <begin position="1441"/>
        <end position="1479"/>
    </location>
</feature>
<dbReference type="GO" id="GO:0000978">
    <property type="term" value="F:RNA polymerase II cis-regulatory region sequence-specific DNA binding"/>
    <property type="evidence" value="ECO:0007669"/>
    <property type="project" value="TreeGrafter"/>
</dbReference>
<feature type="compositionally biased region" description="Polar residues" evidence="2">
    <location>
        <begin position="1456"/>
        <end position="1473"/>
    </location>
</feature>
<keyword evidence="1" id="KW-0862">Zinc</keyword>
<dbReference type="InterPro" id="IPR052795">
    <property type="entry name" value="RREB1"/>
</dbReference>
<feature type="compositionally biased region" description="Low complexity" evidence="2">
    <location>
        <begin position="812"/>
        <end position="829"/>
    </location>
</feature>
<gene>
    <name evidence="4" type="ORF">JTE90_025845</name>
</gene>
<feature type="compositionally biased region" description="Basic residues" evidence="2">
    <location>
        <begin position="1"/>
        <end position="10"/>
    </location>
</feature>
<proteinExistence type="predicted"/>
<dbReference type="GO" id="GO:0001228">
    <property type="term" value="F:DNA-binding transcription activator activity, RNA polymerase II-specific"/>
    <property type="evidence" value="ECO:0007669"/>
    <property type="project" value="TreeGrafter"/>
</dbReference>
<feature type="region of interest" description="Disordered" evidence="2">
    <location>
        <begin position="1286"/>
        <end position="1305"/>
    </location>
</feature>
<dbReference type="GO" id="GO:0008270">
    <property type="term" value="F:zinc ion binding"/>
    <property type="evidence" value="ECO:0007669"/>
    <property type="project" value="UniProtKB-KW"/>
</dbReference>
<dbReference type="InterPro" id="IPR036236">
    <property type="entry name" value="Znf_C2H2_sf"/>
</dbReference>
<dbReference type="SMART" id="SM00355">
    <property type="entry name" value="ZnF_C2H2"/>
    <property type="match status" value="18"/>
</dbReference>
<dbReference type="Proteomes" id="UP000827092">
    <property type="component" value="Unassembled WGS sequence"/>
</dbReference>
<reference evidence="4 5" key="1">
    <citation type="journal article" date="2022" name="Nat. Ecol. Evol.">
        <title>A masculinizing supergene underlies an exaggerated male reproductive morph in a spider.</title>
        <authorList>
            <person name="Hendrickx F."/>
            <person name="De Corte Z."/>
            <person name="Sonet G."/>
            <person name="Van Belleghem S.M."/>
            <person name="Kostlbacher S."/>
            <person name="Vangestel C."/>
        </authorList>
    </citation>
    <scope>NUCLEOTIDE SEQUENCE [LARGE SCALE GENOMIC DNA]</scope>
    <source>
        <strain evidence="4">W744_W776</strain>
    </source>
</reference>